<dbReference type="Proteomes" id="UP000033140">
    <property type="component" value="Unassembled WGS sequence"/>
</dbReference>
<reference evidence="1 2" key="3">
    <citation type="journal article" date="2015" name="Genome Announc.">
        <title>Draft Genome Sequence of the Archiascomycetous Yeast Saitoella complicata.</title>
        <authorList>
            <person name="Yamauchi K."/>
            <person name="Kondo S."/>
            <person name="Hamamoto M."/>
            <person name="Takahashi Y."/>
            <person name="Ogura Y."/>
            <person name="Hayashi T."/>
            <person name="Nishida H."/>
        </authorList>
    </citation>
    <scope>NUCLEOTIDE SEQUENCE [LARGE SCALE GENOMIC DNA]</scope>
    <source>
        <strain evidence="1 2">NRRL Y-17804</strain>
    </source>
</reference>
<name>A0A0E9NKC5_SAICN</name>
<dbReference type="AlphaFoldDB" id="A0A0E9NKC5"/>
<evidence type="ECO:0000313" key="1">
    <source>
        <dbReference type="EMBL" id="GAO50258.1"/>
    </source>
</evidence>
<proteinExistence type="predicted"/>
<evidence type="ECO:0000313" key="2">
    <source>
        <dbReference type="Proteomes" id="UP000033140"/>
    </source>
</evidence>
<sequence length="169" mass="19195">MVLLEGDRGRRVNALCKPLASHACTSRVHSLHLFPFYNLFPCPKKGEFHDCVKFIAQYLGLVKPLLTLMSALTLSRKPNPEKEKARLVRAEKAEIARAERTENPFKSCTASENLKDYALCKLKQKNIHTIQGGLRLLGAAYPKNGKPMNKADMVRKLRWTWEDFATNGR</sequence>
<gene>
    <name evidence="1" type="ORF">G7K_4390-t1</name>
</gene>
<comment type="caution">
    <text evidence="1">The sequence shown here is derived from an EMBL/GenBank/DDBJ whole genome shotgun (WGS) entry which is preliminary data.</text>
</comment>
<reference evidence="1 2" key="2">
    <citation type="journal article" date="2014" name="J. Gen. Appl. Microbiol.">
        <title>The early diverging ascomycetous budding yeast Saitoella complicata has three histone deacetylases belonging to the Clr6, Hos2, and Rpd3 lineages.</title>
        <authorList>
            <person name="Nishida H."/>
            <person name="Matsumoto T."/>
            <person name="Kondo S."/>
            <person name="Hamamoto M."/>
            <person name="Yoshikawa H."/>
        </authorList>
    </citation>
    <scope>NUCLEOTIDE SEQUENCE [LARGE SCALE GENOMIC DNA]</scope>
    <source>
        <strain evidence="1 2">NRRL Y-17804</strain>
    </source>
</reference>
<keyword evidence="2" id="KW-1185">Reference proteome</keyword>
<reference evidence="1 2" key="1">
    <citation type="journal article" date="2011" name="J. Gen. Appl. Microbiol.">
        <title>Draft genome sequencing of the enigmatic yeast Saitoella complicata.</title>
        <authorList>
            <person name="Nishida H."/>
            <person name="Hamamoto M."/>
            <person name="Sugiyama J."/>
        </authorList>
    </citation>
    <scope>NUCLEOTIDE SEQUENCE [LARGE SCALE GENOMIC DNA]</scope>
    <source>
        <strain evidence="1 2">NRRL Y-17804</strain>
    </source>
</reference>
<accession>A0A0E9NKC5</accession>
<organism evidence="1 2">
    <name type="scientific">Saitoella complicata (strain BCRC 22490 / CBS 7301 / JCM 7358 / NBRC 10748 / NRRL Y-17804)</name>
    <dbReference type="NCBI Taxonomy" id="698492"/>
    <lineage>
        <taxon>Eukaryota</taxon>
        <taxon>Fungi</taxon>
        <taxon>Dikarya</taxon>
        <taxon>Ascomycota</taxon>
        <taxon>Taphrinomycotina</taxon>
        <taxon>Taphrinomycotina incertae sedis</taxon>
        <taxon>Saitoella</taxon>
    </lineage>
</organism>
<dbReference type="EMBL" id="BACD03000031">
    <property type="protein sequence ID" value="GAO50258.1"/>
    <property type="molecule type" value="Genomic_DNA"/>
</dbReference>
<protein>
    <submittedName>
        <fullName evidence="1">Uncharacterized protein</fullName>
    </submittedName>
</protein>